<evidence type="ECO:0000313" key="7">
    <source>
        <dbReference type="EMBL" id="MBN3105054.1"/>
    </source>
</evidence>
<dbReference type="Proteomes" id="UP000762586">
    <property type="component" value="Unassembled WGS sequence"/>
</dbReference>
<feature type="chain" id="PRO_5044600432" evidence="5">
    <location>
        <begin position="28"/>
        <end position="328"/>
    </location>
</feature>
<keyword evidence="4" id="KW-0862">Zinc</keyword>
<evidence type="ECO:0000256" key="4">
    <source>
        <dbReference type="ARBA" id="ARBA00022833"/>
    </source>
</evidence>
<reference evidence="7 10" key="1">
    <citation type="submission" date="2020-07" db="EMBL/GenBank/DDBJ databases">
        <title>A pangenomic view of the genus Pectobacterium provides insights into genome organization, phylogeny, and virulence.</title>
        <authorList>
            <person name="Jonkheer E."/>
            <person name="Brankovics B."/>
            <person name="Houwers I."/>
            <person name="Van Der Wolf J."/>
            <person name="Bonants P."/>
            <person name="Vreeburg R."/>
            <person name="Bollema R."/>
            <person name="De Haan J."/>
            <person name="Berke L."/>
            <person name="De Ridder D."/>
            <person name="Smit S."/>
            <person name="Van Der Lee T.A.J."/>
        </authorList>
    </citation>
    <scope>NUCLEOTIDE SEQUENCE [LARGE SCALE GENOMIC DNA]</scope>
    <source>
        <strain evidence="7 10">NAK:384</strain>
    </source>
</reference>
<evidence type="ECO:0000256" key="1">
    <source>
        <dbReference type="ARBA" id="ARBA00007749"/>
    </source>
</evidence>
<keyword evidence="2" id="KW-0479">Metal-binding</keyword>
<comment type="similarity">
    <text evidence="1">Belongs to the metallo-beta-lactamase superfamily.</text>
</comment>
<organism evidence="8 9">
    <name type="scientific">Pectobacterium brasiliense</name>
    <dbReference type="NCBI Taxonomy" id="180957"/>
    <lineage>
        <taxon>Bacteria</taxon>
        <taxon>Pseudomonadati</taxon>
        <taxon>Pseudomonadota</taxon>
        <taxon>Gammaproteobacteria</taxon>
        <taxon>Enterobacterales</taxon>
        <taxon>Pectobacteriaceae</taxon>
        <taxon>Pectobacterium</taxon>
    </lineage>
</organism>
<dbReference type="InterPro" id="IPR036866">
    <property type="entry name" value="RibonucZ/Hydroxyglut_hydro"/>
</dbReference>
<name>A0A3S1A2R5_9GAMM</name>
<dbReference type="SUPFAM" id="SSF56281">
    <property type="entry name" value="Metallo-hydrolase/oxidoreductase"/>
    <property type="match status" value="1"/>
</dbReference>
<dbReference type="PANTHER" id="PTHR42978:SF6">
    <property type="entry name" value="QUORUM-QUENCHING LACTONASE YTNP-RELATED"/>
    <property type="match status" value="1"/>
</dbReference>
<dbReference type="SMART" id="SM00849">
    <property type="entry name" value="Lactamase_B"/>
    <property type="match status" value="1"/>
</dbReference>
<keyword evidence="10" id="KW-1185">Reference proteome</keyword>
<dbReference type="EMBL" id="CP065031">
    <property type="protein sequence ID" value="QPK26119.1"/>
    <property type="molecule type" value="Genomic_DNA"/>
</dbReference>
<gene>
    <name evidence="8" type="ORF">F126LOC_010260</name>
    <name evidence="7" type="ORF">H4F48_03060</name>
</gene>
<sequence length="328" mass="35435">MFTARKSTASMLLASSLLFYPALQSLANVPQHTVQQQAGGYRVQVGKILVTSFTDGSVAQDLHNLLRRTTTQNTDALLAKNFQANPVEASINVFLITLPGRKILVDTGSGQLFGPGNGGQLIDSLAAQGIHPQDITDILLTHAHSDHSGGMVKDGRRVFVNARVFVGKPDIDFFFNNANQQKTGYDQSYFDVAQKTLKPYLDAGKIVPFSGSTELMPGITGTVHPGHTPGSAFYTLVSEGENMTFVGDIIHVAAVQFPQPNVTIAYDEDQDGAARVRNHAFENFAKNKDLIAAPHLPFPGIGYVARHEHGGYAWVPITYTNRAASGTK</sequence>
<evidence type="ECO:0000259" key="6">
    <source>
        <dbReference type="SMART" id="SM00849"/>
    </source>
</evidence>
<reference evidence="8 9" key="2">
    <citation type="submission" date="2020-11" db="EMBL/GenBank/DDBJ databases">
        <title>Complete genome sequence of Pectobacterium brasiliense strain F126.</title>
        <authorList>
            <person name="Miroshnikov K."/>
            <person name="Vo T.N.H."/>
            <person name="Khodykina M.V."/>
            <person name="Kabanova A.P."/>
            <person name="Shneider M."/>
            <person name="Korzhenkov A."/>
            <person name="Toschakov S.V."/>
            <person name="Miroshnikov K.A."/>
            <person name="Ignatov A.N."/>
            <person name="Mikhailova Y.V."/>
            <person name="Shelenkov A."/>
            <person name="Yanushevich Y.G."/>
            <person name="Evseev P.V."/>
        </authorList>
    </citation>
    <scope>NUCLEOTIDE SEQUENCE [LARGE SCALE GENOMIC DNA]</scope>
    <source>
        <strain evidence="8 9">F126</strain>
    </source>
</reference>
<dbReference type="Gene3D" id="3.60.15.10">
    <property type="entry name" value="Ribonuclease Z/Hydroxyacylglutathione hydrolase-like"/>
    <property type="match status" value="1"/>
</dbReference>
<proteinExistence type="inferred from homology"/>
<dbReference type="EMBL" id="JACGET010000003">
    <property type="protein sequence ID" value="MBN3105054.1"/>
    <property type="molecule type" value="Genomic_DNA"/>
</dbReference>
<feature type="domain" description="Metallo-beta-lactamase" evidence="6">
    <location>
        <begin position="90"/>
        <end position="295"/>
    </location>
</feature>
<keyword evidence="3 8" id="KW-0378">Hydrolase</keyword>
<evidence type="ECO:0000256" key="5">
    <source>
        <dbReference type="SAM" id="SignalP"/>
    </source>
</evidence>
<evidence type="ECO:0000313" key="8">
    <source>
        <dbReference type="EMBL" id="QPK26119.1"/>
    </source>
</evidence>
<protein>
    <submittedName>
        <fullName evidence="8">MBL fold metallo-hydrolase</fullName>
    </submittedName>
</protein>
<dbReference type="Pfam" id="PF00753">
    <property type="entry name" value="Lactamase_B"/>
    <property type="match status" value="1"/>
</dbReference>
<dbReference type="RefSeq" id="WP_119871707.1">
    <property type="nucleotide sequence ID" value="NZ_BSWF01000007.1"/>
</dbReference>
<evidence type="ECO:0000313" key="9">
    <source>
        <dbReference type="Proteomes" id="UP000269351"/>
    </source>
</evidence>
<evidence type="ECO:0000256" key="2">
    <source>
        <dbReference type="ARBA" id="ARBA00022723"/>
    </source>
</evidence>
<dbReference type="InterPro" id="IPR001279">
    <property type="entry name" value="Metallo-B-lactamas"/>
</dbReference>
<feature type="signal peptide" evidence="5">
    <location>
        <begin position="1"/>
        <end position="27"/>
    </location>
</feature>
<keyword evidence="5" id="KW-0732">Signal</keyword>
<dbReference type="Proteomes" id="UP000269351">
    <property type="component" value="Chromosome"/>
</dbReference>
<evidence type="ECO:0000313" key="10">
    <source>
        <dbReference type="Proteomes" id="UP000762586"/>
    </source>
</evidence>
<dbReference type="GO" id="GO:0046872">
    <property type="term" value="F:metal ion binding"/>
    <property type="evidence" value="ECO:0007669"/>
    <property type="project" value="UniProtKB-KW"/>
</dbReference>
<dbReference type="AlphaFoldDB" id="A0A3S1A2R5"/>
<dbReference type="PANTHER" id="PTHR42978">
    <property type="entry name" value="QUORUM-QUENCHING LACTONASE YTNP-RELATED-RELATED"/>
    <property type="match status" value="1"/>
</dbReference>
<dbReference type="CDD" id="cd07720">
    <property type="entry name" value="OPHC2-like_MBL-fold"/>
    <property type="match status" value="1"/>
</dbReference>
<evidence type="ECO:0000256" key="3">
    <source>
        <dbReference type="ARBA" id="ARBA00022801"/>
    </source>
</evidence>
<dbReference type="InterPro" id="IPR051013">
    <property type="entry name" value="MBL_superfamily_lactonases"/>
</dbReference>
<accession>A0A3S1A2R5</accession>
<dbReference type="GO" id="GO:0016787">
    <property type="term" value="F:hydrolase activity"/>
    <property type="evidence" value="ECO:0007669"/>
    <property type="project" value="UniProtKB-KW"/>
</dbReference>